<evidence type="ECO:0000256" key="7">
    <source>
        <dbReference type="ARBA" id="ARBA00023159"/>
    </source>
</evidence>
<evidence type="ECO:0000259" key="13">
    <source>
        <dbReference type="Pfam" id="PF20719"/>
    </source>
</evidence>
<feature type="domain" description="Mediator complex subunit 16 C-terminal" evidence="13">
    <location>
        <begin position="279"/>
        <end position="342"/>
    </location>
</feature>
<dbReference type="AlphaFoldDB" id="A0A6J1U6X5"/>
<comment type="subcellular location">
    <subcellularLocation>
        <location evidence="1">Nucleus</location>
    </subcellularLocation>
</comment>
<evidence type="ECO:0000256" key="5">
    <source>
        <dbReference type="ARBA" id="ARBA00022737"/>
    </source>
</evidence>
<evidence type="ECO:0000256" key="1">
    <source>
        <dbReference type="ARBA" id="ARBA00004123"/>
    </source>
</evidence>
<dbReference type="InterPro" id="IPR036322">
    <property type="entry name" value="WD40_repeat_dom_sf"/>
</dbReference>
<dbReference type="Pfam" id="PF20719">
    <property type="entry name" value="Med16_C"/>
    <property type="match status" value="1"/>
</dbReference>
<evidence type="ECO:0000256" key="3">
    <source>
        <dbReference type="ARBA" id="ARBA00019614"/>
    </source>
</evidence>
<keyword evidence="6" id="KW-0805">Transcription regulation</keyword>
<protein>
    <recommendedName>
        <fullName evidence="3">Mediator of RNA polymerase II transcription subunit 16</fullName>
    </recommendedName>
    <alternativeName>
        <fullName evidence="11">Mediator complex subunit 16</fullName>
    </alternativeName>
</protein>
<name>A0A6J1U6X5_9SAUR</name>
<dbReference type="InterPro" id="IPR001680">
    <property type="entry name" value="WD40_rpt"/>
</dbReference>
<dbReference type="Proteomes" id="UP000504612">
    <property type="component" value="Unplaced"/>
</dbReference>
<evidence type="ECO:0000256" key="11">
    <source>
        <dbReference type="ARBA" id="ARBA00032015"/>
    </source>
</evidence>
<dbReference type="FunFam" id="2.130.10.10:FF:000165">
    <property type="entry name" value="Mediator of RNA polymerase II transcription subunit 16"/>
    <property type="match status" value="1"/>
</dbReference>
<evidence type="ECO:0000256" key="9">
    <source>
        <dbReference type="ARBA" id="ARBA00023242"/>
    </source>
</evidence>
<evidence type="ECO:0000256" key="8">
    <source>
        <dbReference type="ARBA" id="ARBA00023163"/>
    </source>
</evidence>
<evidence type="ECO:0000256" key="10">
    <source>
        <dbReference type="ARBA" id="ARBA00025687"/>
    </source>
</evidence>
<dbReference type="SMART" id="SM00320">
    <property type="entry name" value="WD40"/>
    <property type="match status" value="1"/>
</dbReference>
<dbReference type="PANTHER" id="PTHR13224">
    <property type="entry name" value="THYROID HORMONE RECEPTOR-ASSOCIATED PROTEIN-RELATED"/>
    <property type="match status" value="1"/>
</dbReference>
<dbReference type="PROSITE" id="PS50082">
    <property type="entry name" value="WD_REPEATS_2"/>
    <property type="match status" value="1"/>
</dbReference>
<dbReference type="GeneID" id="113414099"/>
<evidence type="ECO:0000313" key="15">
    <source>
        <dbReference type="RefSeq" id="XP_026526601.1"/>
    </source>
</evidence>
<feature type="repeat" description="WD" evidence="12">
    <location>
        <begin position="66"/>
        <end position="99"/>
    </location>
</feature>
<comment type="similarity">
    <text evidence="2">Belongs to the Mediator complex subunit 16 family.</text>
</comment>
<evidence type="ECO:0000256" key="4">
    <source>
        <dbReference type="ARBA" id="ARBA00022574"/>
    </source>
</evidence>
<comment type="function">
    <text evidence="10">Component of the Mediator complex, a coactivator involved in the regulated transcription of nearly all RNA polymerase II-dependent genes. Mediator functions as a bridge to convey information from gene-specific regulatory proteins to the basal RNA polymerase II transcription machinery. Mediator is recruited to promoters by direct interactions with regulatory proteins and serves as a scaffold for the assembly of a functional preinitiation complex with RNA polymerase II and the general transcription factors.</text>
</comment>
<keyword evidence="9" id="KW-0539">Nucleus</keyword>
<dbReference type="Gene3D" id="2.130.10.10">
    <property type="entry name" value="YVTN repeat-like/Quinoprotein amine dehydrogenase"/>
    <property type="match status" value="1"/>
</dbReference>
<dbReference type="GO" id="GO:0006366">
    <property type="term" value="P:transcription by RNA polymerase II"/>
    <property type="evidence" value="ECO:0007669"/>
    <property type="project" value="UniProtKB-ARBA"/>
</dbReference>
<evidence type="ECO:0000256" key="12">
    <source>
        <dbReference type="PROSITE-ProRule" id="PRU00221"/>
    </source>
</evidence>
<dbReference type="PANTHER" id="PTHR13224:SF6">
    <property type="entry name" value="MEDIATOR OF RNA POLYMERASE II TRANSCRIPTION SUBUNIT 16"/>
    <property type="match status" value="1"/>
</dbReference>
<dbReference type="GO" id="GO:0005654">
    <property type="term" value="C:nucleoplasm"/>
    <property type="evidence" value="ECO:0007669"/>
    <property type="project" value="UniProtKB-ARBA"/>
</dbReference>
<dbReference type="RefSeq" id="XP_026526601.1">
    <property type="nucleotide sequence ID" value="XM_026670816.1"/>
</dbReference>
<dbReference type="KEGG" id="nss:113414099"/>
<dbReference type="PROSITE" id="PS50294">
    <property type="entry name" value="WD_REPEATS_REGION"/>
    <property type="match status" value="1"/>
</dbReference>
<evidence type="ECO:0000256" key="2">
    <source>
        <dbReference type="ARBA" id="ARBA00006543"/>
    </source>
</evidence>
<dbReference type="GO" id="GO:0016592">
    <property type="term" value="C:mediator complex"/>
    <property type="evidence" value="ECO:0007669"/>
    <property type="project" value="UniProtKB-ARBA"/>
</dbReference>
<sequence>MDLAYICEWEKRPKSNHCPSIPLVCAWSCRNLIAFTTDLKNEEEKDLTHMVHILDTEHPWDVHSINSGHIEIITCLEWDQSGSRLLSADADGHVKCWSMMDHLANSWESEVGSEVEGDPIVALSWLHNGVKLALHVEKGSGPASGPVRPGHSFLRDGASLGMLRELMVMIRIWGLLKPSCLPIYTATSDTQDSMSLLFRLLTKLWLCCRDEGHPSEPDDTLIDECCLLPSQLLIPNMDWLPVNDAIISKLQNKQPVRLQFGKPPGIIGHSASVPCDAFTRTTGYPKIDHLRRLHLGAYPTEECKSCTRCGCVTMLRSPNKTTAVKQWEQRWIKNCLCGGLWRRMPLSYS</sequence>
<accession>A0A6J1U6X5</accession>
<dbReference type="SUPFAM" id="SSF50978">
    <property type="entry name" value="WD40 repeat-like"/>
    <property type="match status" value="1"/>
</dbReference>
<keyword evidence="14" id="KW-1185">Reference proteome</keyword>
<keyword evidence="7" id="KW-0010">Activator</keyword>
<evidence type="ECO:0000256" key="6">
    <source>
        <dbReference type="ARBA" id="ARBA00023015"/>
    </source>
</evidence>
<dbReference type="InterPro" id="IPR015943">
    <property type="entry name" value="WD40/YVTN_repeat-like_dom_sf"/>
</dbReference>
<reference evidence="15" key="1">
    <citation type="submission" date="2025-08" db="UniProtKB">
        <authorList>
            <consortium name="RefSeq"/>
        </authorList>
    </citation>
    <scope>IDENTIFICATION</scope>
</reference>
<dbReference type="InterPro" id="IPR048339">
    <property type="entry name" value="Mediator_Med16_C"/>
</dbReference>
<dbReference type="InterPro" id="IPR048338">
    <property type="entry name" value="Mediator_Med16"/>
</dbReference>
<dbReference type="CTD" id="10025"/>
<keyword evidence="5" id="KW-0677">Repeat</keyword>
<organism evidence="14 15">
    <name type="scientific">Notechis scutatus</name>
    <name type="common">mainland tiger snake</name>
    <dbReference type="NCBI Taxonomy" id="8663"/>
    <lineage>
        <taxon>Eukaryota</taxon>
        <taxon>Metazoa</taxon>
        <taxon>Chordata</taxon>
        <taxon>Craniata</taxon>
        <taxon>Vertebrata</taxon>
        <taxon>Euteleostomi</taxon>
        <taxon>Lepidosauria</taxon>
        <taxon>Squamata</taxon>
        <taxon>Bifurcata</taxon>
        <taxon>Unidentata</taxon>
        <taxon>Episquamata</taxon>
        <taxon>Toxicofera</taxon>
        <taxon>Serpentes</taxon>
        <taxon>Colubroidea</taxon>
        <taxon>Elapidae</taxon>
        <taxon>Hydrophiinae</taxon>
        <taxon>Notechis</taxon>
    </lineage>
</organism>
<dbReference type="GO" id="GO:0045893">
    <property type="term" value="P:positive regulation of DNA-templated transcription"/>
    <property type="evidence" value="ECO:0007669"/>
    <property type="project" value="TreeGrafter"/>
</dbReference>
<keyword evidence="8" id="KW-0804">Transcription</keyword>
<keyword evidence="4 12" id="KW-0853">WD repeat</keyword>
<proteinExistence type="inferred from homology"/>
<gene>
    <name evidence="15" type="primary">MED16</name>
</gene>
<evidence type="ECO:0000313" key="14">
    <source>
        <dbReference type="Proteomes" id="UP000504612"/>
    </source>
</evidence>